<dbReference type="PANTHER" id="PTHR42879:SF6">
    <property type="entry name" value="NADPH-DEPENDENT REDUCTASE BACG"/>
    <property type="match status" value="1"/>
</dbReference>
<protein>
    <submittedName>
        <fullName evidence="3">Putative short-chain dehydrogenase/reductase</fullName>
    </submittedName>
</protein>
<dbReference type="STRING" id="671072.PL9214650514"/>
<organism evidence="3 4">
    <name type="scientific">Planktothrix tepida PCC 9214</name>
    <dbReference type="NCBI Taxonomy" id="671072"/>
    <lineage>
        <taxon>Bacteria</taxon>
        <taxon>Bacillati</taxon>
        <taxon>Cyanobacteriota</taxon>
        <taxon>Cyanophyceae</taxon>
        <taxon>Oscillatoriophycideae</taxon>
        <taxon>Oscillatoriales</taxon>
        <taxon>Microcoleaceae</taxon>
        <taxon>Planktothrix</taxon>
    </lineage>
</organism>
<comment type="similarity">
    <text evidence="1">Belongs to the short-chain dehydrogenases/reductases (SDR) family.</text>
</comment>
<dbReference type="PANTHER" id="PTHR42879">
    <property type="entry name" value="3-OXOACYL-(ACYL-CARRIER-PROTEIN) REDUCTASE"/>
    <property type="match status" value="1"/>
</dbReference>
<name>A0A1J1LR66_9CYAN</name>
<keyword evidence="2" id="KW-0560">Oxidoreductase</keyword>
<dbReference type="InterPro" id="IPR050259">
    <property type="entry name" value="SDR"/>
</dbReference>
<dbReference type="FunFam" id="3.40.50.720:FF:000084">
    <property type="entry name" value="Short-chain dehydrogenase reductase"/>
    <property type="match status" value="1"/>
</dbReference>
<keyword evidence="4" id="KW-1185">Reference proteome</keyword>
<reference evidence="4" key="1">
    <citation type="submission" date="2015-10" db="EMBL/GenBank/DDBJ databases">
        <authorList>
            <person name="Regsiter A."/>
            <person name="william w."/>
        </authorList>
    </citation>
    <scope>NUCLEOTIDE SEQUENCE [LARGE SCALE GENOMIC DNA]</scope>
</reference>
<evidence type="ECO:0000313" key="3">
    <source>
        <dbReference type="EMBL" id="CUR35075.1"/>
    </source>
</evidence>
<dbReference type="OrthoDB" id="9803333at2"/>
<evidence type="ECO:0000256" key="1">
    <source>
        <dbReference type="ARBA" id="ARBA00006484"/>
    </source>
</evidence>
<accession>A0A1J1LR66</accession>
<sequence>MDLGLKGKIALITGASAGIGFAIAQGLAAEGCKLIICGRNIDRLEQAKKNLLAEFPDVELMSFCADVHNAADSEELVNESLNKFGNINILINNSEGATFSGEAVENLSDADWKMVFEGKLMGYIRMTNLVLPGMKKHRWGRIINIVGTSGKEPSSRLVKSGVANAALMNFTKAVATQTAKYNVLITSVNPGIIDTPRHQQYLEIAAQEQNKTIDSVKESIVNSIPIGRLGFSSELANLVIFLVSDCASYITGVTIPVDGGLSSSAF</sequence>
<dbReference type="InterPro" id="IPR002347">
    <property type="entry name" value="SDR_fam"/>
</dbReference>
<proteinExistence type="inferred from homology"/>
<dbReference type="RefSeq" id="WP_072722002.1">
    <property type="nucleotide sequence ID" value="NZ_LN889813.1"/>
</dbReference>
<dbReference type="PRINTS" id="PR00081">
    <property type="entry name" value="GDHRDH"/>
</dbReference>
<evidence type="ECO:0000313" key="4">
    <source>
        <dbReference type="Proteomes" id="UP000184315"/>
    </source>
</evidence>
<dbReference type="SUPFAM" id="SSF51735">
    <property type="entry name" value="NAD(P)-binding Rossmann-fold domains"/>
    <property type="match status" value="1"/>
</dbReference>
<dbReference type="AlphaFoldDB" id="A0A1J1LR66"/>
<gene>
    <name evidence="3" type="ORF">PL9214650514</name>
</gene>
<evidence type="ECO:0000256" key="2">
    <source>
        <dbReference type="ARBA" id="ARBA00023002"/>
    </source>
</evidence>
<dbReference type="Pfam" id="PF00106">
    <property type="entry name" value="adh_short"/>
    <property type="match status" value="1"/>
</dbReference>
<dbReference type="InterPro" id="IPR036291">
    <property type="entry name" value="NAD(P)-bd_dom_sf"/>
</dbReference>
<dbReference type="EMBL" id="CZDF01000172">
    <property type="protein sequence ID" value="CUR35075.1"/>
    <property type="molecule type" value="Genomic_DNA"/>
</dbReference>
<dbReference type="Proteomes" id="UP000184315">
    <property type="component" value="Unassembled WGS sequence"/>
</dbReference>
<dbReference type="Gene3D" id="3.40.50.720">
    <property type="entry name" value="NAD(P)-binding Rossmann-like Domain"/>
    <property type="match status" value="1"/>
</dbReference>
<dbReference type="GO" id="GO:0016491">
    <property type="term" value="F:oxidoreductase activity"/>
    <property type="evidence" value="ECO:0007669"/>
    <property type="project" value="UniProtKB-KW"/>
</dbReference>